<reference evidence="2 3" key="1">
    <citation type="submission" date="2016-10" db="EMBL/GenBank/DDBJ databases">
        <authorList>
            <person name="de Groot N.N."/>
        </authorList>
    </citation>
    <scope>NUCLEOTIDE SEQUENCE [LARGE SCALE GENOMIC DNA]</scope>
    <source>
        <strain evidence="2 3">DSM 24015</strain>
    </source>
</reference>
<dbReference type="OrthoDB" id="9813502at2"/>
<dbReference type="Pfam" id="PF04233">
    <property type="entry name" value="Phage_Mu_F"/>
    <property type="match status" value="1"/>
</dbReference>
<dbReference type="InterPro" id="IPR006528">
    <property type="entry name" value="Phage_head_morphogenesis_dom"/>
</dbReference>
<dbReference type="Proteomes" id="UP000198517">
    <property type="component" value="Unassembled WGS sequence"/>
</dbReference>
<evidence type="ECO:0000259" key="1">
    <source>
        <dbReference type="Pfam" id="PF04233"/>
    </source>
</evidence>
<evidence type="ECO:0000313" key="3">
    <source>
        <dbReference type="Proteomes" id="UP000198517"/>
    </source>
</evidence>
<dbReference type="AlphaFoldDB" id="A0A1G7FYE8"/>
<name>A0A1G7FYE8_9FLAO</name>
<accession>A0A1G7FYE8</accession>
<feature type="domain" description="Phage head morphogenesis" evidence="1">
    <location>
        <begin position="124"/>
        <end position="184"/>
    </location>
</feature>
<proteinExistence type="predicted"/>
<gene>
    <name evidence="2" type="ORF">SAMN05421544_1329</name>
</gene>
<dbReference type="EMBL" id="FNAS01000032">
    <property type="protein sequence ID" value="SDE80958.1"/>
    <property type="molecule type" value="Genomic_DNA"/>
</dbReference>
<dbReference type="RefSeq" id="WP_092738115.1">
    <property type="nucleotide sequence ID" value="NZ_FNAS01000032.1"/>
</dbReference>
<protein>
    <submittedName>
        <fullName evidence="2">Phage Mu protein F like protein</fullName>
    </submittedName>
</protein>
<keyword evidence="3" id="KW-1185">Reference proteome</keyword>
<dbReference type="STRING" id="1071918.SAMN05421544_1329"/>
<sequence>MESNNDWAYELAGELLSPIKEVYGIKPSPKEQPNEKKSEEASVSIDYDSSDYEVRDILKENIWKFSAAKSYDDCMRLNCLFFRPDGSIRSWNEFKREAIRILGFPLNQSVDSEYNTAIGYSMMRRKWREIQRDKHIFPYVQFKVTMDSHTSEICTPLSDIIVEVDDPFLQHYFPPNHFNCRTGVIKLRNATPTQIEEDKLRGISPLFKNTTEDYFKIDKENAFRIPISDENLSILKDFYK</sequence>
<evidence type="ECO:0000313" key="2">
    <source>
        <dbReference type="EMBL" id="SDE80958.1"/>
    </source>
</evidence>
<organism evidence="2 3">
    <name type="scientific">Riemerella columbipharyngis</name>
    <dbReference type="NCBI Taxonomy" id="1071918"/>
    <lineage>
        <taxon>Bacteria</taxon>
        <taxon>Pseudomonadati</taxon>
        <taxon>Bacteroidota</taxon>
        <taxon>Flavobacteriia</taxon>
        <taxon>Flavobacteriales</taxon>
        <taxon>Weeksellaceae</taxon>
        <taxon>Riemerella</taxon>
    </lineage>
</organism>